<dbReference type="EMBL" id="CADCVQ010000104">
    <property type="protein sequence ID" value="CAA9508201.1"/>
    <property type="molecule type" value="Genomic_DNA"/>
</dbReference>
<proteinExistence type="predicted"/>
<accession>A0A6J4SY39</accession>
<reference evidence="1" key="1">
    <citation type="submission" date="2020-02" db="EMBL/GenBank/DDBJ databases">
        <authorList>
            <person name="Meier V. D."/>
        </authorList>
    </citation>
    <scope>NUCLEOTIDE SEQUENCE</scope>
    <source>
        <strain evidence="1">AVDCRST_MAG67</strain>
    </source>
</reference>
<dbReference type="AlphaFoldDB" id="A0A6J4SY39"/>
<name>A0A6J4SY39_9ACTN</name>
<gene>
    <name evidence="1" type="ORF">AVDCRST_MAG67-2559</name>
</gene>
<protein>
    <submittedName>
        <fullName evidence="1">Uncharacterized protein</fullName>
    </submittedName>
</protein>
<organism evidence="1">
    <name type="scientific">uncultured Solirubrobacteraceae bacterium</name>
    <dbReference type="NCBI Taxonomy" id="1162706"/>
    <lineage>
        <taxon>Bacteria</taxon>
        <taxon>Bacillati</taxon>
        <taxon>Actinomycetota</taxon>
        <taxon>Thermoleophilia</taxon>
        <taxon>Solirubrobacterales</taxon>
        <taxon>Solirubrobacteraceae</taxon>
        <taxon>environmental samples</taxon>
    </lineage>
</organism>
<sequence>MSVSHVNAVLCGLETDPELQQEKLHDLPAQYHPLAHVVQRDS</sequence>
<evidence type="ECO:0000313" key="1">
    <source>
        <dbReference type="EMBL" id="CAA9508201.1"/>
    </source>
</evidence>